<keyword evidence="3" id="KW-1185">Reference proteome</keyword>
<feature type="transmembrane region" description="Helical" evidence="1">
    <location>
        <begin position="54"/>
        <end position="75"/>
    </location>
</feature>
<dbReference type="GO" id="GO:0050086">
    <property type="term" value="F:mannitol 2-dehydrogenase activity"/>
    <property type="evidence" value="ECO:0007669"/>
    <property type="project" value="UniProtKB-EC"/>
</dbReference>
<dbReference type="InterPro" id="IPR036291">
    <property type="entry name" value="NAD(P)-bd_dom_sf"/>
</dbReference>
<keyword evidence="1" id="KW-0812">Transmembrane</keyword>
<dbReference type="RefSeq" id="WP_231615974.1">
    <property type="nucleotide sequence ID" value="NZ_SJPV01000013.1"/>
</dbReference>
<feature type="transmembrane region" description="Helical" evidence="1">
    <location>
        <begin position="120"/>
        <end position="142"/>
    </location>
</feature>
<dbReference type="EMBL" id="SJPV01000013">
    <property type="protein sequence ID" value="TWU32206.1"/>
    <property type="molecule type" value="Genomic_DNA"/>
</dbReference>
<sequence length="376" mass="40846">MALLRYAKKTVYGLCTSAGMLFGHDIAWIAAGIMGAGTAVLLKSTIVELDPGDVTYRALGLSGSVIVIVAGWTTANANLYRAGLAAQAIFHPRKQVTFAVGVATVVIACFPLVYKQILPLLTYAGLLVVPVGRIVFAEHFLFPRIGLTRYWVKYRGLTRSTPAIASWAAGLALGFGLNYLQVMSFFYLFLPTWAFTIVLYTIMASRYGAARSYPAEEAAERELSNAIREFQSEQALSEGEPIHDDSLMSKVLRGVAWIALAVTLVLALIVMFASGDMVAYERNVGFFYTWGFICTIVYFGSAYWALQRTKNLNRARTGIVHVGVGGFHRSHEAFYTDELLQSGGTTNWGICGVGLRGTDVASNPSPGYSSVQTPSP</sequence>
<dbReference type="SUPFAM" id="SSF51735">
    <property type="entry name" value="NAD(P)-binding Rossmann-fold domains"/>
    <property type="match status" value="1"/>
</dbReference>
<dbReference type="GO" id="GO:0015209">
    <property type="term" value="F:cytosine transmembrane transporter activity"/>
    <property type="evidence" value="ECO:0007669"/>
    <property type="project" value="InterPro"/>
</dbReference>
<dbReference type="AlphaFoldDB" id="A0A5C6DAE1"/>
<evidence type="ECO:0000256" key="1">
    <source>
        <dbReference type="SAM" id="Phobius"/>
    </source>
</evidence>
<accession>A0A5C6DAE1</accession>
<feature type="transmembrane region" description="Helical" evidence="1">
    <location>
        <begin position="186"/>
        <end position="203"/>
    </location>
</feature>
<reference evidence="2 3" key="1">
    <citation type="submission" date="2019-02" db="EMBL/GenBank/DDBJ databases">
        <title>Deep-cultivation of Planctomycetes and their phenomic and genomic characterization uncovers novel biology.</title>
        <authorList>
            <person name="Wiegand S."/>
            <person name="Jogler M."/>
            <person name="Boedeker C."/>
            <person name="Pinto D."/>
            <person name="Vollmers J."/>
            <person name="Rivas-Marin E."/>
            <person name="Kohn T."/>
            <person name="Peeters S.H."/>
            <person name="Heuer A."/>
            <person name="Rast P."/>
            <person name="Oberbeckmann S."/>
            <person name="Bunk B."/>
            <person name="Jeske O."/>
            <person name="Meyerdierks A."/>
            <person name="Storesund J.E."/>
            <person name="Kallscheuer N."/>
            <person name="Luecker S."/>
            <person name="Lage O.M."/>
            <person name="Pohl T."/>
            <person name="Merkel B.J."/>
            <person name="Hornburger P."/>
            <person name="Mueller R.-W."/>
            <person name="Bruemmer F."/>
            <person name="Labrenz M."/>
            <person name="Spormann A.M."/>
            <person name="Op Den Camp H."/>
            <person name="Overmann J."/>
            <person name="Amann R."/>
            <person name="Jetten M.S.M."/>
            <person name="Mascher T."/>
            <person name="Medema M.H."/>
            <person name="Devos D.P."/>
            <person name="Kaster A.-K."/>
            <person name="Ovreas L."/>
            <person name="Rohde M."/>
            <person name="Galperin M.Y."/>
            <person name="Jogler C."/>
        </authorList>
    </citation>
    <scope>NUCLEOTIDE SEQUENCE [LARGE SCALE GENOMIC DNA]</scope>
    <source>
        <strain evidence="2 3">Poly41</strain>
    </source>
</reference>
<evidence type="ECO:0000313" key="3">
    <source>
        <dbReference type="Proteomes" id="UP000319143"/>
    </source>
</evidence>
<gene>
    <name evidence="2" type="primary">mtlK</name>
    <name evidence="2" type="ORF">Poly41_56910</name>
</gene>
<evidence type="ECO:0000313" key="2">
    <source>
        <dbReference type="EMBL" id="TWU32206.1"/>
    </source>
</evidence>
<proteinExistence type="predicted"/>
<keyword evidence="1" id="KW-1133">Transmembrane helix</keyword>
<dbReference type="Gene3D" id="3.40.50.720">
    <property type="entry name" value="NAD(P)-binding Rossmann-like Domain"/>
    <property type="match status" value="1"/>
</dbReference>
<dbReference type="Proteomes" id="UP000319143">
    <property type="component" value="Unassembled WGS sequence"/>
</dbReference>
<dbReference type="GO" id="GO:0005886">
    <property type="term" value="C:plasma membrane"/>
    <property type="evidence" value="ECO:0007669"/>
    <property type="project" value="TreeGrafter"/>
</dbReference>
<dbReference type="EC" id="1.1.1.67" evidence="2"/>
<protein>
    <submittedName>
        <fullName evidence="2">Mannitol 2-dehydrogenase</fullName>
        <ecNumber evidence="2">1.1.1.67</ecNumber>
    </submittedName>
</protein>
<keyword evidence="1" id="KW-0472">Membrane</keyword>
<dbReference type="PANTHER" id="PTHR30569:SF0">
    <property type="entry name" value="CYTOSINE PERMEASE"/>
    <property type="match status" value="1"/>
</dbReference>
<dbReference type="InterPro" id="IPR030191">
    <property type="entry name" value="CodB"/>
</dbReference>
<keyword evidence="2" id="KW-0560">Oxidoreductase</keyword>
<feature type="transmembrane region" description="Helical" evidence="1">
    <location>
        <begin position="96"/>
        <end position="114"/>
    </location>
</feature>
<organism evidence="2 3">
    <name type="scientific">Novipirellula artificiosorum</name>
    <dbReference type="NCBI Taxonomy" id="2528016"/>
    <lineage>
        <taxon>Bacteria</taxon>
        <taxon>Pseudomonadati</taxon>
        <taxon>Planctomycetota</taxon>
        <taxon>Planctomycetia</taxon>
        <taxon>Pirellulales</taxon>
        <taxon>Pirellulaceae</taxon>
        <taxon>Novipirellula</taxon>
    </lineage>
</organism>
<name>A0A5C6DAE1_9BACT</name>
<feature type="transmembrane region" description="Helical" evidence="1">
    <location>
        <begin position="21"/>
        <end position="42"/>
    </location>
</feature>
<feature type="transmembrane region" description="Helical" evidence="1">
    <location>
        <begin position="255"/>
        <end position="275"/>
    </location>
</feature>
<feature type="transmembrane region" description="Helical" evidence="1">
    <location>
        <begin position="163"/>
        <end position="180"/>
    </location>
</feature>
<dbReference type="PANTHER" id="PTHR30569">
    <property type="entry name" value="CYTOSINE TRANSPORTER CODB"/>
    <property type="match status" value="1"/>
</dbReference>
<feature type="transmembrane region" description="Helical" evidence="1">
    <location>
        <begin position="287"/>
        <end position="306"/>
    </location>
</feature>
<comment type="caution">
    <text evidence="2">The sequence shown here is derived from an EMBL/GenBank/DDBJ whole genome shotgun (WGS) entry which is preliminary data.</text>
</comment>